<dbReference type="EMBL" id="LBIC01000023">
    <property type="protein sequence ID" value="KKW89315.1"/>
    <property type="molecule type" value="Genomic_DNA"/>
</dbReference>
<accession>A0A0M3AHJ5</accession>
<dbReference type="Proteomes" id="UP000033874">
    <property type="component" value="Unassembled WGS sequence"/>
</dbReference>
<dbReference type="PATRIC" id="fig|56193.3.peg.5504"/>
<protein>
    <submittedName>
        <fullName evidence="2">Uncharacterized protein</fullName>
    </submittedName>
</protein>
<reference evidence="2 3" key="1">
    <citation type="submission" date="2015-04" db="EMBL/GenBank/DDBJ databases">
        <title>Genome sequence of aromatic hydrocarbons-degrading Sphingobium chungbukense DJ77.</title>
        <authorList>
            <person name="Kim Y.-C."/>
            <person name="Chae J.-C."/>
        </authorList>
    </citation>
    <scope>NUCLEOTIDE SEQUENCE [LARGE SCALE GENOMIC DNA]</scope>
    <source>
        <strain evidence="2 3">DJ77</strain>
    </source>
</reference>
<evidence type="ECO:0000313" key="3">
    <source>
        <dbReference type="Proteomes" id="UP000033874"/>
    </source>
</evidence>
<dbReference type="RefSeq" id="WP_046766289.1">
    <property type="nucleotide sequence ID" value="NZ_GU811235.1"/>
</dbReference>
<name>A0A0M3AHJ5_9SPHN</name>
<keyword evidence="3" id="KW-1185">Reference proteome</keyword>
<organism evidence="2 3">
    <name type="scientific">Sphingobium chungbukense</name>
    <dbReference type="NCBI Taxonomy" id="56193"/>
    <lineage>
        <taxon>Bacteria</taxon>
        <taxon>Pseudomonadati</taxon>
        <taxon>Pseudomonadota</taxon>
        <taxon>Alphaproteobacteria</taxon>
        <taxon>Sphingomonadales</taxon>
        <taxon>Sphingomonadaceae</taxon>
        <taxon>Sphingobium</taxon>
    </lineage>
</organism>
<gene>
    <name evidence="2" type="ORF">YP76_26050</name>
</gene>
<feature type="compositionally biased region" description="Low complexity" evidence="1">
    <location>
        <begin position="49"/>
        <end position="58"/>
    </location>
</feature>
<evidence type="ECO:0000313" key="2">
    <source>
        <dbReference type="EMBL" id="KKW89315.1"/>
    </source>
</evidence>
<feature type="compositionally biased region" description="Pro residues" evidence="1">
    <location>
        <begin position="18"/>
        <end position="34"/>
    </location>
</feature>
<comment type="caution">
    <text evidence="2">The sequence shown here is derived from an EMBL/GenBank/DDBJ whole genome shotgun (WGS) entry which is preliminary data.</text>
</comment>
<dbReference type="AlphaFoldDB" id="A0A0M3AHJ5"/>
<sequence>MAKKSSALAGIFDDPEPEASPRPVPAPEPVPQPEPAARSRPKRAGEGARGTSSAAPARRSSHPGKKPVLIHIPEDMHRTLRQLSVEEGGEPLTVVTERLLRQYLVSRGHTRFAP</sequence>
<evidence type="ECO:0000256" key="1">
    <source>
        <dbReference type="SAM" id="MobiDB-lite"/>
    </source>
</evidence>
<dbReference type="STRING" id="56193.YP76_26050"/>
<proteinExistence type="predicted"/>
<feature type="region of interest" description="Disordered" evidence="1">
    <location>
        <begin position="1"/>
        <end position="70"/>
    </location>
</feature>